<evidence type="ECO:0000259" key="2">
    <source>
        <dbReference type="Pfam" id="PF08525"/>
    </source>
</evidence>
<dbReference type="CDD" id="cd00118">
    <property type="entry name" value="LysM"/>
    <property type="match status" value="1"/>
</dbReference>
<dbReference type="GO" id="GO:0042834">
    <property type="term" value="F:peptidoglycan binding"/>
    <property type="evidence" value="ECO:0007669"/>
    <property type="project" value="InterPro"/>
</dbReference>
<evidence type="ECO:0000313" key="3">
    <source>
        <dbReference type="EMBL" id="SFP68500.1"/>
    </source>
</evidence>
<dbReference type="SUPFAM" id="SSF54106">
    <property type="entry name" value="LysM domain"/>
    <property type="match status" value="1"/>
</dbReference>
<sequence length="215" mass="23716">MTLKGKREKGQAATLPMGDAVKAAIEKAMATIKPYFARVTPYWDALPKPHRIGVSALAGLLVVLLLWPSSDDNAAVPEITANGERVALPLTFENQDPAEDDGFNQNGSEVVSTQTVSQRNANTPQNVNTDWVNYEVARGDTLSNIFRQQDLPLPDLYAISSIEGDDKPLSRIQPGQLLRFKRDSQGELDMIQIEVSKDTSVIFFRLSDGSFARRK</sequence>
<evidence type="ECO:0000313" key="4">
    <source>
        <dbReference type="Proteomes" id="UP000182692"/>
    </source>
</evidence>
<dbReference type="InterPro" id="IPR036779">
    <property type="entry name" value="LysM_dom_sf"/>
</dbReference>
<dbReference type="OrthoDB" id="6398769at2"/>
<proteinExistence type="predicted"/>
<dbReference type="Gene3D" id="3.10.450.350">
    <property type="match status" value="1"/>
</dbReference>
<accession>A0A1I5SCQ4</accession>
<organism evidence="3 4">
    <name type="scientific">Enterovibrio norvegicus DSM 15893</name>
    <dbReference type="NCBI Taxonomy" id="1121869"/>
    <lineage>
        <taxon>Bacteria</taxon>
        <taxon>Pseudomonadati</taxon>
        <taxon>Pseudomonadota</taxon>
        <taxon>Gammaproteobacteria</taxon>
        <taxon>Vibrionales</taxon>
        <taxon>Vibrionaceae</taxon>
        <taxon>Enterovibrio</taxon>
    </lineage>
</organism>
<dbReference type="STRING" id="1121869.SAMN03084138_02841"/>
<dbReference type="Proteomes" id="UP000182692">
    <property type="component" value="Unassembled WGS sequence"/>
</dbReference>
<dbReference type="InterPro" id="IPR013731">
    <property type="entry name" value="OapA_N"/>
</dbReference>
<dbReference type="InterPro" id="IPR018392">
    <property type="entry name" value="LysM"/>
</dbReference>
<dbReference type="EMBL" id="FOWR01000021">
    <property type="protein sequence ID" value="SFP68500.1"/>
    <property type="molecule type" value="Genomic_DNA"/>
</dbReference>
<dbReference type="RefSeq" id="WP_017013320.1">
    <property type="nucleotide sequence ID" value="NZ_FOWR01000021.1"/>
</dbReference>
<dbReference type="GeneID" id="35870572"/>
<protein>
    <recommendedName>
        <fullName evidence="5">Cell envelope opacity-associated protein A</fullName>
    </recommendedName>
</protein>
<dbReference type="Pfam" id="PF08525">
    <property type="entry name" value="OapA_N"/>
    <property type="match status" value="1"/>
</dbReference>
<dbReference type="InterPro" id="IPR007340">
    <property type="entry name" value="LysM_Opacity-associatedA"/>
</dbReference>
<name>A0A1I5SCQ4_9GAMM</name>
<evidence type="ECO:0008006" key="5">
    <source>
        <dbReference type="Google" id="ProtNLM"/>
    </source>
</evidence>
<dbReference type="AlphaFoldDB" id="A0A1I5SCQ4"/>
<dbReference type="Pfam" id="PF04225">
    <property type="entry name" value="LysM_OapA"/>
    <property type="match status" value="1"/>
</dbReference>
<feature type="domain" description="Opacity-associated protein A LysM-like" evidence="1">
    <location>
        <begin position="131"/>
        <end position="215"/>
    </location>
</feature>
<evidence type="ECO:0000259" key="1">
    <source>
        <dbReference type="Pfam" id="PF04225"/>
    </source>
</evidence>
<feature type="domain" description="Opacity-associated protein A-like N-terminal" evidence="2">
    <location>
        <begin position="43"/>
        <end position="69"/>
    </location>
</feature>
<gene>
    <name evidence="3" type="ORF">SAMN03084138_02841</name>
</gene>
<reference evidence="3 4" key="1">
    <citation type="submission" date="2016-10" db="EMBL/GenBank/DDBJ databases">
        <authorList>
            <person name="de Groot N.N."/>
        </authorList>
    </citation>
    <scope>NUCLEOTIDE SEQUENCE [LARGE SCALE GENOMIC DNA]</scope>
    <source>
        <strain evidence="3 4">DSM 15893</strain>
    </source>
</reference>